<keyword evidence="3" id="KW-1185">Reference proteome</keyword>
<dbReference type="OrthoDB" id="3649435at2759"/>
<organism evidence="2 3">
    <name type="scientific">Cercospora berteroae</name>
    <dbReference type="NCBI Taxonomy" id="357750"/>
    <lineage>
        <taxon>Eukaryota</taxon>
        <taxon>Fungi</taxon>
        <taxon>Dikarya</taxon>
        <taxon>Ascomycota</taxon>
        <taxon>Pezizomycotina</taxon>
        <taxon>Dothideomycetes</taxon>
        <taxon>Dothideomycetidae</taxon>
        <taxon>Mycosphaerellales</taxon>
        <taxon>Mycosphaerellaceae</taxon>
        <taxon>Cercospora</taxon>
    </lineage>
</organism>
<dbReference type="SUPFAM" id="SSF89372">
    <property type="entry name" value="Fucose-specific lectin"/>
    <property type="match status" value="1"/>
</dbReference>
<dbReference type="Gene3D" id="2.120.10.70">
    <property type="entry name" value="Fucose-specific lectin"/>
    <property type="match status" value="1"/>
</dbReference>
<gene>
    <name evidence="2" type="ORF">CBER1_11165</name>
</gene>
<protein>
    <submittedName>
        <fullName evidence="2">Uncharacterized protein</fullName>
    </submittedName>
</protein>
<dbReference type="EMBL" id="PNEN01000473">
    <property type="protein sequence ID" value="PPJ58120.1"/>
    <property type="molecule type" value="Genomic_DNA"/>
</dbReference>
<feature type="region of interest" description="Disordered" evidence="1">
    <location>
        <begin position="18"/>
        <end position="40"/>
    </location>
</feature>
<evidence type="ECO:0000313" key="3">
    <source>
        <dbReference type="Proteomes" id="UP000237631"/>
    </source>
</evidence>
<sequence length="237" mass="25392">MVLVLAAILGGVLGTLLDDSSDEPNSETTDQPSESTDQYSQEQYLPIDKTGTALLVPVSGASTLAYYCTKEGFMEFEFKTGFSTNDSVTTVIIATNAKSTSPLAAVEVRPPGSSTYRTVFYLDVDNLLNFVNATLNSSWSSPHIIFNDLIAEPNTRALSAIAGSGGTEALSGIRVYLGTSNGYVQEFGTDFGGSTSGNVVMQWYKWEQFRGSDPESGVASVMILDLVMESSKKIVLE</sequence>
<name>A0A2S6CEG0_9PEZI</name>
<evidence type="ECO:0000313" key="2">
    <source>
        <dbReference type="EMBL" id="PPJ58120.1"/>
    </source>
</evidence>
<dbReference type="Proteomes" id="UP000237631">
    <property type="component" value="Unassembled WGS sequence"/>
</dbReference>
<proteinExistence type="predicted"/>
<accession>A0A2S6CEG0</accession>
<comment type="caution">
    <text evidence="2">The sequence shown here is derived from an EMBL/GenBank/DDBJ whole genome shotgun (WGS) entry which is preliminary data.</text>
</comment>
<feature type="compositionally biased region" description="Polar residues" evidence="1">
    <location>
        <begin position="26"/>
        <end position="40"/>
    </location>
</feature>
<reference evidence="3" key="1">
    <citation type="journal article" date="2017" name="bioRxiv">
        <title>Conservation of a gene cluster reveals novel cercosporin biosynthetic mechanisms and extends production to the genus Colletotrichum.</title>
        <authorList>
            <person name="de Jonge R."/>
            <person name="Ebert M.K."/>
            <person name="Huitt-Roehl C.R."/>
            <person name="Pal P."/>
            <person name="Suttle J.C."/>
            <person name="Spanner R.E."/>
            <person name="Neubauer J.D."/>
            <person name="Jurick W.M.II."/>
            <person name="Stott K.A."/>
            <person name="Secor G.A."/>
            <person name="Thomma B.P.H.J."/>
            <person name="Van de Peer Y."/>
            <person name="Townsend C.A."/>
            <person name="Bolton M.D."/>
        </authorList>
    </citation>
    <scope>NUCLEOTIDE SEQUENCE [LARGE SCALE GENOMIC DNA]</scope>
    <source>
        <strain evidence="3">CBS538.71</strain>
    </source>
</reference>
<dbReference type="AlphaFoldDB" id="A0A2S6CEG0"/>
<evidence type="ECO:0000256" key="1">
    <source>
        <dbReference type="SAM" id="MobiDB-lite"/>
    </source>
</evidence>